<dbReference type="EMBL" id="BMMH01000005">
    <property type="protein sequence ID" value="GGL12695.1"/>
    <property type="molecule type" value="Genomic_DNA"/>
</dbReference>
<dbReference type="CDD" id="cd06558">
    <property type="entry name" value="crotonase-like"/>
    <property type="match status" value="1"/>
</dbReference>
<organism evidence="2 3">
    <name type="scientific">Nocardia jinanensis</name>
    <dbReference type="NCBI Taxonomy" id="382504"/>
    <lineage>
        <taxon>Bacteria</taxon>
        <taxon>Bacillati</taxon>
        <taxon>Actinomycetota</taxon>
        <taxon>Actinomycetes</taxon>
        <taxon>Mycobacteriales</taxon>
        <taxon>Nocardiaceae</taxon>
        <taxon>Nocardia</taxon>
    </lineage>
</organism>
<gene>
    <name evidence="2" type="primary">paaG</name>
    <name evidence="2" type="ORF">GCM10011588_28960</name>
</gene>
<dbReference type="Gene3D" id="3.90.226.10">
    <property type="entry name" value="2-enoyl-CoA Hydratase, Chain A, domain 1"/>
    <property type="match status" value="1"/>
</dbReference>
<dbReference type="PANTHER" id="PTHR43459">
    <property type="entry name" value="ENOYL-COA HYDRATASE"/>
    <property type="match status" value="1"/>
</dbReference>
<dbReference type="InterPro" id="IPR029045">
    <property type="entry name" value="ClpP/crotonase-like_dom_sf"/>
</dbReference>
<dbReference type="Pfam" id="PF00378">
    <property type="entry name" value="ECH_1"/>
    <property type="match status" value="1"/>
</dbReference>
<accession>A0A917RL35</accession>
<dbReference type="RefSeq" id="WP_062997722.1">
    <property type="nucleotide sequence ID" value="NZ_BMMH01000005.1"/>
</dbReference>
<dbReference type="InterPro" id="IPR001753">
    <property type="entry name" value="Enoyl-CoA_hydra/iso"/>
</dbReference>
<keyword evidence="3" id="KW-1185">Reference proteome</keyword>
<dbReference type="PANTHER" id="PTHR43459:SF3">
    <property type="entry name" value="ENOYL-COA HYDRATASE ECHA15 (ENOYL HYDRASE) (UNSATURATED ACYL-COA HYDRATASE) (CROTONASE)-RELATED"/>
    <property type="match status" value="1"/>
</dbReference>
<evidence type="ECO:0000256" key="1">
    <source>
        <dbReference type="SAM" id="MobiDB-lite"/>
    </source>
</evidence>
<dbReference type="Proteomes" id="UP000638263">
    <property type="component" value="Unassembled WGS sequence"/>
</dbReference>
<name>A0A917RL35_9NOCA</name>
<evidence type="ECO:0000313" key="3">
    <source>
        <dbReference type="Proteomes" id="UP000638263"/>
    </source>
</evidence>
<evidence type="ECO:0000313" key="2">
    <source>
        <dbReference type="EMBL" id="GGL12695.1"/>
    </source>
</evidence>
<reference evidence="2" key="2">
    <citation type="submission" date="2020-09" db="EMBL/GenBank/DDBJ databases">
        <authorList>
            <person name="Sun Q."/>
            <person name="Zhou Y."/>
        </authorList>
    </citation>
    <scope>NUCLEOTIDE SEQUENCE</scope>
    <source>
        <strain evidence="2">CGMCC 4.3508</strain>
    </source>
</reference>
<feature type="region of interest" description="Disordered" evidence="1">
    <location>
        <begin position="256"/>
        <end position="275"/>
    </location>
</feature>
<sequence length="275" mass="29342">MYVPNDSIQVEADGPVRILKFNRPEIRNAVSADIKEALKVVWDNLADDLDVGAVVLTGNGPAFSAGGDIADFARVTADGEYRRRIRLRHAKQIIDAMTNFPLPVVVAVNGPAVGLGCSLASLGDIILAGESAMFADPHVSIGLVAGDGGAAIWPLMMSLAKAKEYILTGDPIPAAEAHRIGLVNHVYPDAELLPKAIELAHRLAKQPRPALQETKKIMNMHIARASFGILETALAAESESFTTEEHREKVEAFLARANRKSAERTNAGSGPAEKG</sequence>
<dbReference type="GO" id="GO:0003824">
    <property type="term" value="F:catalytic activity"/>
    <property type="evidence" value="ECO:0007669"/>
    <property type="project" value="UniProtKB-ARBA"/>
</dbReference>
<proteinExistence type="predicted"/>
<dbReference type="SUPFAM" id="SSF52096">
    <property type="entry name" value="ClpP/crotonase"/>
    <property type="match status" value="1"/>
</dbReference>
<protein>
    <submittedName>
        <fullName evidence="2">Enoyl-CoA hydratase</fullName>
    </submittedName>
</protein>
<reference evidence="2" key="1">
    <citation type="journal article" date="2014" name="Int. J. Syst. Evol. Microbiol.">
        <title>Complete genome sequence of Corynebacterium casei LMG S-19264T (=DSM 44701T), isolated from a smear-ripened cheese.</title>
        <authorList>
            <consortium name="US DOE Joint Genome Institute (JGI-PGF)"/>
            <person name="Walter F."/>
            <person name="Albersmeier A."/>
            <person name="Kalinowski J."/>
            <person name="Ruckert C."/>
        </authorList>
    </citation>
    <scope>NUCLEOTIDE SEQUENCE</scope>
    <source>
        <strain evidence="2">CGMCC 4.3508</strain>
    </source>
</reference>
<comment type="caution">
    <text evidence="2">The sequence shown here is derived from an EMBL/GenBank/DDBJ whole genome shotgun (WGS) entry which is preliminary data.</text>
</comment>
<dbReference type="AlphaFoldDB" id="A0A917RL35"/>